<sequence length="101" mass="11210">MASAPCERPLELELCFPAVDYFERLGVPFLVVVNCFSRTRSHTTREIARALGLEPRVPVTLLDARDRDVGKEALVRLIEYVAGRHRTALLGEMAVTDATGI</sequence>
<dbReference type="Proteomes" id="UP001214441">
    <property type="component" value="Unassembled WGS sequence"/>
</dbReference>
<dbReference type="EMBL" id="JANCPR020000011">
    <property type="protein sequence ID" value="MDJ1132926.1"/>
    <property type="molecule type" value="Genomic_DNA"/>
</dbReference>
<organism evidence="1 2">
    <name type="scientific">Streptomyces iconiensis</name>
    <dbReference type="NCBI Taxonomy" id="1384038"/>
    <lineage>
        <taxon>Bacteria</taxon>
        <taxon>Bacillati</taxon>
        <taxon>Actinomycetota</taxon>
        <taxon>Actinomycetes</taxon>
        <taxon>Kitasatosporales</taxon>
        <taxon>Streptomycetaceae</taxon>
        <taxon>Streptomyces</taxon>
    </lineage>
</organism>
<evidence type="ECO:0000313" key="2">
    <source>
        <dbReference type="Proteomes" id="UP001214441"/>
    </source>
</evidence>
<protein>
    <recommendedName>
        <fullName evidence="3">ATP-binding protein</fullName>
    </recommendedName>
</protein>
<accession>A0ABT6ZWC7</accession>
<dbReference type="PANTHER" id="PTHR42708">
    <property type="entry name" value="ATP/GTP-BINDING PROTEIN-RELATED"/>
    <property type="match status" value="1"/>
</dbReference>
<evidence type="ECO:0000313" key="1">
    <source>
        <dbReference type="EMBL" id="MDJ1132926.1"/>
    </source>
</evidence>
<name>A0ABT6ZWC7_9ACTN</name>
<comment type="caution">
    <text evidence="1">The sequence shown here is derived from an EMBL/GenBank/DDBJ whole genome shotgun (WGS) entry which is preliminary data.</text>
</comment>
<dbReference type="RefSeq" id="WP_274041139.1">
    <property type="nucleotide sequence ID" value="NZ_JANCPR020000011.1"/>
</dbReference>
<proteinExistence type="predicted"/>
<gene>
    <name evidence="1" type="ORF">NMN56_013345</name>
</gene>
<reference evidence="1 2" key="1">
    <citation type="submission" date="2023-05" db="EMBL/GenBank/DDBJ databases">
        <title>Streptantibioticus silvisoli sp. nov., acidotolerant actinomycetes 1 from pine litter.</title>
        <authorList>
            <person name="Swiecimska M."/>
            <person name="Golinska P."/>
            <person name="Sangal V."/>
            <person name="Wachnowicz B."/>
            <person name="Goodfellow M."/>
        </authorList>
    </citation>
    <scope>NUCLEOTIDE SEQUENCE [LARGE SCALE GENOMIC DNA]</scope>
    <source>
        <strain evidence="1 2">DSM 42109</strain>
    </source>
</reference>
<keyword evidence="2" id="KW-1185">Reference proteome</keyword>
<evidence type="ECO:0008006" key="3">
    <source>
        <dbReference type="Google" id="ProtNLM"/>
    </source>
</evidence>
<dbReference type="InterPro" id="IPR052705">
    <property type="entry name" value="Gliding_Motility_GTPase"/>
</dbReference>
<dbReference type="PANTHER" id="PTHR42708:SF1">
    <property type="entry name" value="GLIDING MOTILITY PROTEIN MGLA"/>
    <property type="match status" value="1"/>
</dbReference>